<reference evidence="1" key="1">
    <citation type="journal article" date="2015" name="Nature">
        <title>Complex archaea that bridge the gap between prokaryotes and eukaryotes.</title>
        <authorList>
            <person name="Spang A."/>
            <person name="Saw J.H."/>
            <person name="Jorgensen S.L."/>
            <person name="Zaremba-Niedzwiedzka K."/>
            <person name="Martijn J."/>
            <person name="Lind A.E."/>
            <person name="van Eijk R."/>
            <person name="Schleper C."/>
            <person name="Guy L."/>
            <person name="Ettema T.J."/>
        </authorList>
    </citation>
    <scope>NUCLEOTIDE SEQUENCE</scope>
</reference>
<organism evidence="1">
    <name type="scientific">marine sediment metagenome</name>
    <dbReference type="NCBI Taxonomy" id="412755"/>
    <lineage>
        <taxon>unclassified sequences</taxon>
        <taxon>metagenomes</taxon>
        <taxon>ecological metagenomes</taxon>
    </lineage>
</organism>
<proteinExistence type="predicted"/>
<dbReference type="EMBL" id="LAZR01023339">
    <property type="protein sequence ID" value="KKL78836.1"/>
    <property type="molecule type" value="Genomic_DNA"/>
</dbReference>
<protein>
    <submittedName>
        <fullName evidence="1">Uncharacterized protein</fullName>
    </submittedName>
</protein>
<gene>
    <name evidence="1" type="ORF">LCGC14_2020850</name>
</gene>
<name>A0A0F9FK43_9ZZZZ</name>
<accession>A0A0F9FK43</accession>
<dbReference type="AlphaFoldDB" id="A0A0F9FK43"/>
<sequence>MEGFAELVTDFMSPNMVRLAGNELGINAFRDNPQVWSEKNINFAFREIFEKLLDPESYTRRKPYRDPTQAFGQIYSGTKVSNPYKINDDTTGAVAPFWDSDKYGRFELTYSTLTQYFGNDFYAIQPALYYREDTIRSSYGSRDLTLQHLVTSEFKSKIQHLYNKFYTVLAGNYKNNEVITAEFHVEGALGLGEGSRIDRALPQDIKDKFNDLLTKDQYSLSFVMKKQGSTITNEAEFREFVFSLTFYLVMFNAIVFIGDEVNGYNLFASQRKIYNNDYLTGLYPQNLPASTSLSQAGELIYNTMQAQWNEENGETVWNFEDCWPIYILDDARDLINVFKLGFGLKLDVKELGE</sequence>
<evidence type="ECO:0000313" key="1">
    <source>
        <dbReference type="EMBL" id="KKL78836.1"/>
    </source>
</evidence>
<comment type="caution">
    <text evidence="1">The sequence shown here is derived from an EMBL/GenBank/DDBJ whole genome shotgun (WGS) entry which is preliminary data.</text>
</comment>